<feature type="compositionally biased region" description="Basic and acidic residues" evidence="2">
    <location>
        <begin position="224"/>
        <end position="260"/>
    </location>
</feature>
<feature type="region of interest" description="Disordered" evidence="2">
    <location>
        <begin position="200"/>
        <end position="260"/>
    </location>
</feature>
<evidence type="ECO:0000256" key="2">
    <source>
        <dbReference type="SAM" id="MobiDB-lite"/>
    </source>
</evidence>
<reference evidence="4" key="1">
    <citation type="submission" date="2022-01" db="EMBL/GenBank/DDBJ databases">
        <authorList>
            <person name="King R."/>
        </authorList>
    </citation>
    <scope>NUCLEOTIDE SEQUENCE</scope>
</reference>
<dbReference type="SMART" id="SM01052">
    <property type="entry name" value="CAP_GLY"/>
    <property type="match status" value="1"/>
</dbReference>
<keyword evidence="5" id="KW-1185">Reference proteome</keyword>
<dbReference type="Pfam" id="PF01302">
    <property type="entry name" value="CAP_GLY"/>
    <property type="match status" value="1"/>
</dbReference>
<proteinExistence type="predicted"/>
<feature type="region of interest" description="Disordered" evidence="2">
    <location>
        <begin position="568"/>
        <end position="593"/>
    </location>
</feature>
<dbReference type="EMBL" id="OU895878">
    <property type="protein sequence ID" value="CAG9806241.1"/>
    <property type="molecule type" value="Genomic_DNA"/>
</dbReference>
<dbReference type="AlphaFoldDB" id="A0A9N9WUU9"/>
<feature type="compositionally biased region" description="Polar residues" evidence="2">
    <location>
        <begin position="568"/>
        <end position="578"/>
    </location>
</feature>
<dbReference type="InterPro" id="IPR036859">
    <property type="entry name" value="CAP-Gly_dom_sf"/>
</dbReference>
<accession>A0A9N9WUU9</accession>
<feature type="compositionally biased region" description="Low complexity" evidence="2">
    <location>
        <begin position="200"/>
        <end position="218"/>
    </location>
</feature>
<keyword evidence="1" id="KW-0175">Coiled coil</keyword>
<evidence type="ECO:0000313" key="5">
    <source>
        <dbReference type="Proteomes" id="UP001153620"/>
    </source>
</evidence>
<organism evidence="4 5">
    <name type="scientific">Chironomus riparius</name>
    <dbReference type="NCBI Taxonomy" id="315576"/>
    <lineage>
        <taxon>Eukaryota</taxon>
        <taxon>Metazoa</taxon>
        <taxon>Ecdysozoa</taxon>
        <taxon>Arthropoda</taxon>
        <taxon>Hexapoda</taxon>
        <taxon>Insecta</taxon>
        <taxon>Pterygota</taxon>
        <taxon>Neoptera</taxon>
        <taxon>Endopterygota</taxon>
        <taxon>Diptera</taxon>
        <taxon>Nematocera</taxon>
        <taxon>Chironomoidea</taxon>
        <taxon>Chironomidae</taxon>
        <taxon>Chironominae</taxon>
        <taxon>Chironomus</taxon>
    </lineage>
</organism>
<dbReference type="Gene3D" id="2.30.30.190">
    <property type="entry name" value="CAP Gly-rich-like domain"/>
    <property type="match status" value="1"/>
</dbReference>
<dbReference type="OrthoDB" id="2130750at2759"/>
<feature type="region of interest" description="Disordered" evidence="2">
    <location>
        <begin position="345"/>
        <end position="369"/>
    </location>
</feature>
<feature type="region of interest" description="Disordered" evidence="2">
    <location>
        <begin position="747"/>
        <end position="768"/>
    </location>
</feature>
<evidence type="ECO:0000259" key="3">
    <source>
        <dbReference type="PROSITE" id="PS50245"/>
    </source>
</evidence>
<gene>
    <name evidence="4" type="ORF">CHIRRI_LOCUS9102</name>
</gene>
<feature type="compositionally biased region" description="Polar residues" evidence="2">
    <location>
        <begin position="747"/>
        <end position="763"/>
    </location>
</feature>
<reference evidence="4" key="2">
    <citation type="submission" date="2022-10" db="EMBL/GenBank/DDBJ databases">
        <authorList>
            <consortium name="ENA_rothamsted_submissions"/>
            <consortium name="culmorum"/>
            <person name="King R."/>
        </authorList>
    </citation>
    <scope>NUCLEOTIDE SEQUENCE</scope>
</reference>
<dbReference type="SUPFAM" id="SSF74924">
    <property type="entry name" value="Cap-Gly domain"/>
    <property type="match status" value="1"/>
</dbReference>
<sequence>MEKGDSSSEEQYERVYYSPYSKHQYCTAIRSIDTVRALHQTVVSLRTALDESRQEIEKLKKQILINNEIQDARQCNHPLNLSQQIDYKALGKKVSELEKIYYKAHPMSNSSQEDLANYELRTERGDSELLSDENKATASDSLHKVRKGDGFKKKISLVPDITISTQNLNDSNISATGGNTNNQMASRIDVKIKVSSNINVSDNNDASTDASSEASSDTPTQKSNLDKKSDADVEAEENKSVRDEKGVEQSNVSKRENPKVEVEMYEDSNTNTFNVDAKNLKIRVTSEDSINIRKSIERISVQQSSTEYLNLDIDDLSEGDNSVFTEGATTPIEQRLQQVEEIGSDNEGVDEMGELPREEREEPDDIPEEVDDIELIFSSDDNKDMIQEDLVSLSEYEPWQEPGGTGTPVLTRFSTITSDDADREAYYEKKKALRAARAQARESLKDKSLESADSLSFDNTNQNADYKLSSFEKESSIDDPISRDNSIDTLTRPATATKGRSNKKWTNVNVLIETDISKVGIGEEISLDMRRRNTCPNPPIYRPLGYSQNRSSFRNSIAAKYPRSIRNNYPLTTTTNLSSKDREGTNAGSKNGDLKCNSFAQTDISALSHQWRSETQLIGTDYCLGGYTLPSKYNSPQANSNRSGKSSLRLSEKTQEARRILLSDINFTSMVPELSRSADHLCQQKINEEGDEDTEYFKGNLLKTPDYSGRGLTPSTSTPGVSQWTFNESTTQTEGFWHNRNDSFDSSKSYSLRSGNQSSNMLNKHQRSRSVPSFRCSICKQTHNSLKPSESMHYTKTVTFREPLQKTRGSLPDLRHDCHCSRRCGSKTSQLYRMHESSGSTESLLEEADEYMRHCADDLGDSSKKPNRLCSDVAEAHRDCHQSRHILPFLPKSPKCLKTGQQAKVIAKGGRIVVGKIRYIGHIASDKNEDEIYVGLELLNAQGDSDGSFNGRKFFECESNYGIFVPFKKVIMAWN</sequence>
<evidence type="ECO:0000313" key="4">
    <source>
        <dbReference type="EMBL" id="CAG9806241.1"/>
    </source>
</evidence>
<feature type="coiled-coil region" evidence="1">
    <location>
        <begin position="42"/>
        <end position="69"/>
    </location>
</feature>
<dbReference type="Proteomes" id="UP001153620">
    <property type="component" value="Chromosome 2"/>
</dbReference>
<name>A0A9N9WUU9_9DIPT</name>
<feature type="domain" description="CAP-Gly" evidence="3">
    <location>
        <begin position="924"/>
        <end position="966"/>
    </location>
</feature>
<evidence type="ECO:0000256" key="1">
    <source>
        <dbReference type="SAM" id="Coils"/>
    </source>
</evidence>
<dbReference type="InterPro" id="IPR000938">
    <property type="entry name" value="CAP-Gly_domain"/>
</dbReference>
<dbReference type="PROSITE" id="PS50245">
    <property type="entry name" value="CAP_GLY_2"/>
    <property type="match status" value="1"/>
</dbReference>
<protein>
    <recommendedName>
        <fullName evidence="3">CAP-Gly domain-containing protein</fullName>
    </recommendedName>
</protein>